<organism evidence="7">
    <name type="scientific">Oryza barthii</name>
    <dbReference type="NCBI Taxonomy" id="65489"/>
    <lineage>
        <taxon>Eukaryota</taxon>
        <taxon>Viridiplantae</taxon>
        <taxon>Streptophyta</taxon>
        <taxon>Embryophyta</taxon>
        <taxon>Tracheophyta</taxon>
        <taxon>Spermatophyta</taxon>
        <taxon>Magnoliopsida</taxon>
        <taxon>Liliopsida</taxon>
        <taxon>Poales</taxon>
        <taxon>Poaceae</taxon>
        <taxon>BOP clade</taxon>
        <taxon>Oryzoideae</taxon>
        <taxon>Oryzeae</taxon>
        <taxon>Oryzinae</taxon>
        <taxon>Oryza</taxon>
    </lineage>
</organism>
<dbReference type="HOGENOM" id="CLU_1605219_0_0_1"/>
<dbReference type="Pfam" id="PF00274">
    <property type="entry name" value="Glycolytic"/>
    <property type="match status" value="1"/>
</dbReference>
<evidence type="ECO:0000256" key="2">
    <source>
        <dbReference type="ARBA" id="ARBA00004714"/>
    </source>
</evidence>
<evidence type="ECO:0000313" key="8">
    <source>
        <dbReference type="Proteomes" id="UP000026960"/>
    </source>
</evidence>
<dbReference type="AlphaFoldDB" id="A0A0D3HRW4"/>
<dbReference type="UniPathway" id="UPA00109">
    <property type="reaction ID" value="UER00183"/>
</dbReference>
<evidence type="ECO:0000256" key="5">
    <source>
        <dbReference type="ARBA" id="ARBA00023152"/>
    </source>
</evidence>
<keyword evidence="5" id="KW-0324">Glycolysis</keyword>
<dbReference type="GO" id="GO:0004332">
    <property type="term" value="F:fructose-bisphosphate aldolase activity"/>
    <property type="evidence" value="ECO:0007669"/>
    <property type="project" value="UniProtKB-EC"/>
</dbReference>
<dbReference type="GO" id="GO:0006096">
    <property type="term" value="P:glycolytic process"/>
    <property type="evidence" value="ECO:0007669"/>
    <property type="project" value="UniProtKB-UniPathway"/>
</dbReference>
<comment type="pathway">
    <text evidence="2">Carbohydrate degradation; glycolysis; D-glyceraldehyde 3-phosphate and glycerone phosphate from D-glucose: step 4/4.</text>
</comment>
<keyword evidence="8" id="KW-1185">Reference proteome</keyword>
<dbReference type="PANTHER" id="PTHR11627">
    <property type="entry name" value="FRUCTOSE-BISPHOSPHATE ALDOLASE"/>
    <property type="match status" value="1"/>
</dbReference>
<dbReference type="Gramene" id="OBART12G04240.1">
    <property type="protein sequence ID" value="OBART12G04240.1"/>
    <property type="gene ID" value="OBART12G04240"/>
</dbReference>
<evidence type="ECO:0000256" key="4">
    <source>
        <dbReference type="ARBA" id="ARBA00013068"/>
    </source>
</evidence>
<evidence type="ECO:0000256" key="1">
    <source>
        <dbReference type="ARBA" id="ARBA00000441"/>
    </source>
</evidence>
<evidence type="ECO:0000313" key="7">
    <source>
        <dbReference type="EnsemblPlants" id="OBART12G04240.1"/>
    </source>
</evidence>
<name>A0A0D3HRW4_9ORYZ</name>
<dbReference type="InterPro" id="IPR000741">
    <property type="entry name" value="FBA_I"/>
</dbReference>
<evidence type="ECO:0000256" key="3">
    <source>
        <dbReference type="ARBA" id="ARBA00010387"/>
    </source>
</evidence>
<keyword evidence="6" id="KW-0456">Lyase</keyword>
<accession>A0A0D3HRW4</accession>
<reference evidence="7" key="1">
    <citation type="journal article" date="2009" name="Rice">
        <title>De Novo Next Generation Sequencing of Plant Genomes.</title>
        <authorList>
            <person name="Rounsley S."/>
            <person name="Marri P.R."/>
            <person name="Yu Y."/>
            <person name="He R."/>
            <person name="Sisneros N."/>
            <person name="Goicoechea J.L."/>
            <person name="Lee S.J."/>
            <person name="Angelova A."/>
            <person name="Kudrna D."/>
            <person name="Luo M."/>
            <person name="Affourtit J."/>
            <person name="Desany B."/>
            <person name="Knight J."/>
            <person name="Niazi F."/>
            <person name="Egholm M."/>
            <person name="Wing R.A."/>
        </authorList>
    </citation>
    <scope>NUCLEOTIDE SEQUENCE [LARGE SCALE GENOMIC DNA]</scope>
    <source>
        <strain evidence="7">cv. IRGC 105608</strain>
    </source>
</reference>
<dbReference type="PaxDb" id="65489-OBART12G04240.1"/>
<comment type="similarity">
    <text evidence="3">Belongs to the class I fructose-bisphosphate aldolase family.</text>
</comment>
<dbReference type="STRING" id="65489.A0A0D3HRW4"/>
<dbReference type="eggNOG" id="KOG1557">
    <property type="taxonomic scope" value="Eukaryota"/>
</dbReference>
<proteinExistence type="inferred from homology"/>
<dbReference type="SUPFAM" id="SSF51569">
    <property type="entry name" value="Aldolase"/>
    <property type="match status" value="1"/>
</dbReference>
<dbReference type="Gene3D" id="3.20.20.70">
    <property type="entry name" value="Aldolase class I"/>
    <property type="match status" value="1"/>
</dbReference>
<evidence type="ECO:0000256" key="6">
    <source>
        <dbReference type="ARBA" id="ARBA00023239"/>
    </source>
</evidence>
<dbReference type="InterPro" id="IPR013785">
    <property type="entry name" value="Aldolase_TIM"/>
</dbReference>
<comment type="catalytic activity">
    <reaction evidence="1">
        <text>beta-D-fructose 1,6-bisphosphate = D-glyceraldehyde 3-phosphate + dihydroxyacetone phosphate</text>
        <dbReference type="Rhea" id="RHEA:14729"/>
        <dbReference type="ChEBI" id="CHEBI:32966"/>
        <dbReference type="ChEBI" id="CHEBI:57642"/>
        <dbReference type="ChEBI" id="CHEBI:59776"/>
        <dbReference type="EC" id="4.1.2.13"/>
    </reaction>
</comment>
<dbReference type="Proteomes" id="UP000026960">
    <property type="component" value="Chromosome 12"/>
</dbReference>
<dbReference type="EC" id="4.1.2.13" evidence="4"/>
<dbReference type="EnsemblPlants" id="OBART12G04240.1">
    <property type="protein sequence ID" value="OBART12G04240.1"/>
    <property type="gene ID" value="OBART12G04240"/>
</dbReference>
<reference evidence="7" key="2">
    <citation type="submission" date="2015-03" db="UniProtKB">
        <authorList>
            <consortium name="EnsemblPlants"/>
        </authorList>
    </citation>
    <scope>IDENTIFICATION</scope>
</reference>
<sequence length="166" mass="18089">MQQQLPVTETAVAAASNFRHRLRKKRSSNVICNSALILFPSQEGRLGLLVTAPGLGQYISGAILFEETLYQYAVDGRRIVDVLAEQGIVPGIKVDKGPRPAGRSDPESWCQGLDGLALREAAYYPQGARFAKWRTVVSIPNGPSALAEDRLVPIVEPEILVSNLLH</sequence>
<protein>
    <recommendedName>
        <fullName evidence="4">fructose-bisphosphate aldolase</fullName>
        <ecNumber evidence="4">4.1.2.13</ecNumber>
    </recommendedName>
</protein>